<organism evidence="2 3">
    <name type="scientific">Zingiber officinale</name>
    <name type="common">Ginger</name>
    <name type="synonym">Amomum zingiber</name>
    <dbReference type="NCBI Taxonomy" id="94328"/>
    <lineage>
        <taxon>Eukaryota</taxon>
        <taxon>Viridiplantae</taxon>
        <taxon>Streptophyta</taxon>
        <taxon>Embryophyta</taxon>
        <taxon>Tracheophyta</taxon>
        <taxon>Spermatophyta</taxon>
        <taxon>Magnoliopsida</taxon>
        <taxon>Liliopsida</taxon>
        <taxon>Zingiberales</taxon>
        <taxon>Zingiberaceae</taxon>
        <taxon>Zingiber</taxon>
    </lineage>
</organism>
<dbReference type="PANTHER" id="PTHR36498:SF1">
    <property type="entry name" value="TATA-BINDING PROTEIN-ASSOCIATED FACTOR 172"/>
    <property type="match status" value="1"/>
</dbReference>
<sequence length="191" mass="20830">MGTRSSTCEKTSVINFGSLEAMLVAGSTQATRFAAAKQIGDIAKSHPQELNSLLKKVSQYLRSKNWDTRVAAAHAVGAIAENVKHISLKELLKSLEVELAEVGFSDASRDVGVSFSNICPDTTTGLSFKSFDINKVLEFGSPLLASGGQWQRWLILMLMPLEGEEMLARQSRLLTSGCDRNKVVVLLMDVR</sequence>
<gene>
    <name evidence="2" type="ORF">ZIOFF_033091</name>
</gene>
<evidence type="ECO:0000256" key="1">
    <source>
        <dbReference type="ARBA" id="ARBA00022737"/>
    </source>
</evidence>
<dbReference type="InterPro" id="IPR011989">
    <property type="entry name" value="ARM-like"/>
</dbReference>
<evidence type="ECO:0000313" key="3">
    <source>
        <dbReference type="Proteomes" id="UP000734854"/>
    </source>
</evidence>
<protein>
    <submittedName>
        <fullName evidence="2">Uncharacterized protein</fullName>
    </submittedName>
</protein>
<name>A0A8J5L6U3_ZINOF</name>
<dbReference type="InterPro" id="IPR000357">
    <property type="entry name" value="HEAT"/>
</dbReference>
<dbReference type="GO" id="GO:0003677">
    <property type="term" value="F:DNA binding"/>
    <property type="evidence" value="ECO:0007669"/>
    <property type="project" value="InterPro"/>
</dbReference>
<comment type="caution">
    <text evidence="2">The sequence shown here is derived from an EMBL/GenBank/DDBJ whole genome shotgun (WGS) entry which is preliminary data.</text>
</comment>
<keyword evidence="3" id="KW-1185">Reference proteome</keyword>
<dbReference type="PANTHER" id="PTHR36498">
    <property type="entry name" value="TATA-BINDING PROTEIN-ASSOCIATED FACTOR 172"/>
    <property type="match status" value="1"/>
</dbReference>
<keyword evidence="1" id="KW-0677">Repeat</keyword>
<reference evidence="2 3" key="1">
    <citation type="submission" date="2020-08" db="EMBL/GenBank/DDBJ databases">
        <title>Plant Genome Project.</title>
        <authorList>
            <person name="Zhang R.-G."/>
        </authorList>
    </citation>
    <scope>NUCLEOTIDE SEQUENCE [LARGE SCALE GENOMIC DNA]</scope>
    <source>
        <tissue evidence="2">Rhizome</tissue>
    </source>
</reference>
<evidence type="ECO:0000313" key="2">
    <source>
        <dbReference type="EMBL" id="KAG6507740.1"/>
    </source>
</evidence>
<dbReference type="EMBL" id="JACMSC010000009">
    <property type="protein sequence ID" value="KAG6507740.1"/>
    <property type="molecule type" value="Genomic_DNA"/>
</dbReference>
<dbReference type="InterPro" id="IPR044972">
    <property type="entry name" value="Mot1"/>
</dbReference>
<dbReference type="AlphaFoldDB" id="A0A8J5L6U3"/>
<dbReference type="Gene3D" id="1.25.10.10">
    <property type="entry name" value="Leucine-rich Repeat Variant"/>
    <property type="match status" value="1"/>
</dbReference>
<dbReference type="InterPro" id="IPR016024">
    <property type="entry name" value="ARM-type_fold"/>
</dbReference>
<dbReference type="SUPFAM" id="SSF48371">
    <property type="entry name" value="ARM repeat"/>
    <property type="match status" value="1"/>
</dbReference>
<dbReference type="GO" id="GO:0016887">
    <property type="term" value="F:ATP hydrolysis activity"/>
    <property type="evidence" value="ECO:0007669"/>
    <property type="project" value="InterPro"/>
</dbReference>
<dbReference type="Proteomes" id="UP000734854">
    <property type="component" value="Unassembled WGS sequence"/>
</dbReference>
<dbReference type="GO" id="GO:0017025">
    <property type="term" value="F:TBP-class protein binding"/>
    <property type="evidence" value="ECO:0007669"/>
    <property type="project" value="InterPro"/>
</dbReference>
<proteinExistence type="predicted"/>
<dbReference type="Pfam" id="PF02985">
    <property type="entry name" value="HEAT"/>
    <property type="match status" value="1"/>
</dbReference>
<accession>A0A8J5L6U3</accession>